<name>A0A366KAM0_9BIFI</name>
<dbReference type="Gene3D" id="1.10.3080.10">
    <property type="entry name" value="Clc chloride channel"/>
    <property type="match status" value="1"/>
</dbReference>
<feature type="transmembrane region" description="Helical" evidence="10">
    <location>
        <begin position="148"/>
        <end position="173"/>
    </location>
</feature>
<evidence type="ECO:0000256" key="2">
    <source>
        <dbReference type="ARBA" id="ARBA00022448"/>
    </source>
</evidence>
<dbReference type="CDD" id="cd01033">
    <property type="entry name" value="ClC_like"/>
    <property type="match status" value="1"/>
</dbReference>
<feature type="transmembrane region" description="Helical" evidence="10">
    <location>
        <begin position="222"/>
        <end position="240"/>
    </location>
</feature>
<keyword evidence="7" id="KW-0869">Chloride channel</keyword>
<dbReference type="PRINTS" id="PR00762">
    <property type="entry name" value="CLCHANNEL"/>
</dbReference>
<evidence type="ECO:0000256" key="3">
    <source>
        <dbReference type="ARBA" id="ARBA00022692"/>
    </source>
</evidence>
<proteinExistence type="predicted"/>
<keyword evidence="4 10" id="KW-1133">Transmembrane helix</keyword>
<evidence type="ECO:0000256" key="10">
    <source>
        <dbReference type="SAM" id="Phobius"/>
    </source>
</evidence>
<keyword evidence="12" id="KW-1185">Reference proteome</keyword>
<dbReference type="Pfam" id="PF00654">
    <property type="entry name" value="Voltage_CLC"/>
    <property type="match status" value="1"/>
</dbReference>
<gene>
    <name evidence="11" type="ORF">CRD60_03240</name>
</gene>
<evidence type="ECO:0000256" key="8">
    <source>
        <dbReference type="ARBA" id="ARBA00023214"/>
    </source>
</evidence>
<feature type="transmembrane region" description="Helical" evidence="10">
    <location>
        <begin position="300"/>
        <end position="322"/>
    </location>
</feature>
<evidence type="ECO:0000256" key="1">
    <source>
        <dbReference type="ARBA" id="ARBA00004141"/>
    </source>
</evidence>
<feature type="transmembrane region" description="Helical" evidence="10">
    <location>
        <begin position="260"/>
        <end position="279"/>
    </location>
</feature>
<dbReference type="OrthoDB" id="3261015at2"/>
<dbReference type="GO" id="GO:0005254">
    <property type="term" value="F:chloride channel activity"/>
    <property type="evidence" value="ECO:0007669"/>
    <property type="project" value="UniProtKB-KW"/>
</dbReference>
<evidence type="ECO:0000313" key="12">
    <source>
        <dbReference type="Proteomes" id="UP000252530"/>
    </source>
</evidence>
<dbReference type="EMBL" id="PDCG01000002">
    <property type="protein sequence ID" value="RBP98292.1"/>
    <property type="molecule type" value="Genomic_DNA"/>
</dbReference>
<keyword evidence="6 10" id="KW-0472">Membrane</keyword>
<feature type="transmembrane region" description="Helical" evidence="10">
    <location>
        <begin position="334"/>
        <end position="353"/>
    </location>
</feature>
<evidence type="ECO:0000256" key="4">
    <source>
        <dbReference type="ARBA" id="ARBA00022989"/>
    </source>
</evidence>
<reference evidence="11 12" key="1">
    <citation type="submission" date="2017-10" db="EMBL/GenBank/DDBJ databases">
        <title>Bifidobacterium xylocopum sp. nov. and Bifidobacterium aemilianum sp. nov., from the carpenter bee (Xylocopa violacea) digestive tract.</title>
        <authorList>
            <person name="Alberoni D."/>
            <person name="Baffoni L."/>
            <person name="Di Gioia D."/>
            <person name="Gaggia F."/>
            <person name="Biavati B."/>
        </authorList>
    </citation>
    <scope>NUCLEOTIDE SEQUENCE [LARGE SCALE GENOMIC DNA]</scope>
    <source>
        <strain evidence="11 12">XV10</strain>
    </source>
</reference>
<dbReference type="SUPFAM" id="SSF81340">
    <property type="entry name" value="Clc chloride channel"/>
    <property type="match status" value="1"/>
</dbReference>
<dbReference type="AlphaFoldDB" id="A0A366KAM0"/>
<dbReference type="PANTHER" id="PTHR43427:SF6">
    <property type="entry name" value="CHLORIDE CHANNEL PROTEIN CLC-E"/>
    <property type="match status" value="1"/>
</dbReference>
<evidence type="ECO:0000256" key="7">
    <source>
        <dbReference type="ARBA" id="ARBA00023173"/>
    </source>
</evidence>
<evidence type="ECO:0000256" key="9">
    <source>
        <dbReference type="ARBA" id="ARBA00023303"/>
    </source>
</evidence>
<keyword evidence="8" id="KW-0868">Chloride</keyword>
<comment type="subcellular location">
    <subcellularLocation>
        <location evidence="1">Membrane</location>
        <topology evidence="1">Multi-pass membrane protein</topology>
    </subcellularLocation>
</comment>
<feature type="transmembrane region" description="Helical" evidence="10">
    <location>
        <begin position="392"/>
        <end position="413"/>
    </location>
</feature>
<comment type="caution">
    <text evidence="11">The sequence shown here is derived from an EMBL/GenBank/DDBJ whole genome shotgun (WGS) entry which is preliminary data.</text>
</comment>
<evidence type="ECO:0000313" key="11">
    <source>
        <dbReference type="EMBL" id="RBP98292.1"/>
    </source>
</evidence>
<dbReference type="PANTHER" id="PTHR43427">
    <property type="entry name" value="CHLORIDE CHANNEL PROTEIN CLC-E"/>
    <property type="match status" value="1"/>
</dbReference>
<feature type="transmembrane region" description="Helical" evidence="10">
    <location>
        <begin position="185"/>
        <end position="202"/>
    </location>
</feature>
<protein>
    <submittedName>
        <fullName evidence="11">Chloride channel protein</fullName>
    </submittedName>
</protein>
<keyword evidence="5" id="KW-0406">Ion transport</keyword>
<dbReference type="Proteomes" id="UP000252530">
    <property type="component" value="Unassembled WGS sequence"/>
</dbReference>
<accession>A0A366KAM0</accession>
<dbReference type="InterPro" id="IPR001807">
    <property type="entry name" value="ClC"/>
</dbReference>
<dbReference type="GO" id="GO:0034707">
    <property type="term" value="C:chloride channel complex"/>
    <property type="evidence" value="ECO:0007669"/>
    <property type="project" value="UniProtKB-KW"/>
</dbReference>
<keyword evidence="2" id="KW-0813">Transport</keyword>
<dbReference type="InterPro" id="IPR050368">
    <property type="entry name" value="ClC-type_chloride_channel"/>
</dbReference>
<evidence type="ECO:0000256" key="6">
    <source>
        <dbReference type="ARBA" id="ARBA00023136"/>
    </source>
</evidence>
<sequence>MQRADRLVWQVSAILLLGALIGMAAGLLSLLLTMVESLALGFHESPSIPGPFHVAPWRRCLSVLLGLTLASLVWWFLRNRSPRVPSVKQAVDGQGMPCWQTLLHVVTQIVIVGCGASIGREVAPRELGAMLGQRFSGLFKLADQDRRLIVAISAAAGLAGVYNAPLAGLFFALEILLVDITIETVLMALGTSSVAAFTASLIRGDQVFYQLPHLQAHATPSIMVFALLGGVVCGVCGTLFRCGSNWAEAHKPTQGSAMLWQMPLAGLVTGLVAIWLPQVMGNGRAAAQPAFSAGTAGQALSSLLLMLLLVAVAKGLVTLLTIRSGASGGVLQPGIALGATVGAIMGLGWIAAFPQDSLAACALIGACALLAASQQAPLMAMCLVMELTGSGMSLVVPVGLAVAMSALVSKRLLHWQQVRLSRN</sequence>
<keyword evidence="9" id="KW-0407">Ion channel</keyword>
<feature type="transmembrane region" description="Helical" evidence="10">
    <location>
        <begin position="360"/>
        <end position="380"/>
    </location>
</feature>
<organism evidence="11 12">
    <name type="scientific">Bifidobacterium aemilianum</name>
    <dbReference type="NCBI Taxonomy" id="2493120"/>
    <lineage>
        <taxon>Bacteria</taxon>
        <taxon>Bacillati</taxon>
        <taxon>Actinomycetota</taxon>
        <taxon>Actinomycetes</taxon>
        <taxon>Bifidobacteriales</taxon>
        <taxon>Bifidobacteriaceae</taxon>
        <taxon>Bifidobacterium</taxon>
    </lineage>
</organism>
<evidence type="ECO:0000256" key="5">
    <source>
        <dbReference type="ARBA" id="ARBA00023065"/>
    </source>
</evidence>
<dbReference type="InterPro" id="IPR014743">
    <property type="entry name" value="Cl-channel_core"/>
</dbReference>
<keyword evidence="3 10" id="KW-0812">Transmembrane</keyword>
<feature type="transmembrane region" description="Helical" evidence="10">
    <location>
        <begin position="7"/>
        <end position="35"/>
    </location>
</feature>
<feature type="transmembrane region" description="Helical" evidence="10">
    <location>
        <begin position="55"/>
        <end position="77"/>
    </location>
</feature>